<dbReference type="AlphaFoldDB" id="A0A1I1VKM9"/>
<dbReference type="EMBL" id="FOMS01000003">
    <property type="protein sequence ID" value="SFD83429.1"/>
    <property type="molecule type" value="Genomic_DNA"/>
</dbReference>
<sequence length="94" mass="10296">MAPRPDLSQLRTPEGNLVGPEELQELMAEQGYSAGDRYQFLKSVLTELDRAESVGDVGRAEELSAEIRRILSNEQEKLRGTTTPEPPRRGGGGS</sequence>
<dbReference type="OrthoDB" id="7744793at2"/>
<name>A0A1I1VKM9_9RHOB</name>
<accession>A0A1I1VKM9</accession>
<evidence type="ECO:0000256" key="1">
    <source>
        <dbReference type="SAM" id="MobiDB-lite"/>
    </source>
</evidence>
<dbReference type="RefSeq" id="WP_149755155.1">
    <property type="nucleotide sequence ID" value="NZ_FOMS01000003.1"/>
</dbReference>
<reference evidence="2 3" key="1">
    <citation type="submission" date="2016-10" db="EMBL/GenBank/DDBJ databases">
        <authorList>
            <person name="Varghese N."/>
            <person name="Submissions S."/>
        </authorList>
    </citation>
    <scope>NUCLEOTIDE SEQUENCE [LARGE SCALE GENOMIC DNA]</scope>
    <source>
        <strain evidence="3">YIM D21,KCTC 23444,ACCC 10710</strain>
    </source>
</reference>
<organism evidence="2 3">
    <name type="scientific">Roseivivax sediminis</name>
    <dbReference type="NCBI Taxonomy" id="936889"/>
    <lineage>
        <taxon>Bacteria</taxon>
        <taxon>Pseudomonadati</taxon>
        <taxon>Pseudomonadota</taxon>
        <taxon>Alphaproteobacteria</taxon>
        <taxon>Rhodobacterales</taxon>
        <taxon>Roseobacteraceae</taxon>
        <taxon>Roseivivax</taxon>
    </lineage>
</organism>
<feature type="region of interest" description="Disordered" evidence="1">
    <location>
        <begin position="71"/>
        <end position="94"/>
    </location>
</feature>
<keyword evidence="3" id="KW-1185">Reference proteome</keyword>
<protein>
    <submittedName>
        <fullName evidence="2">Uncharacterized protein</fullName>
    </submittedName>
</protein>
<evidence type="ECO:0000313" key="3">
    <source>
        <dbReference type="Proteomes" id="UP000325289"/>
    </source>
</evidence>
<dbReference type="Proteomes" id="UP000325289">
    <property type="component" value="Unassembled WGS sequence"/>
</dbReference>
<gene>
    <name evidence="2" type="ORF">SAMN04515678_103257</name>
</gene>
<evidence type="ECO:0000313" key="2">
    <source>
        <dbReference type="EMBL" id="SFD83429.1"/>
    </source>
</evidence>
<proteinExistence type="predicted"/>